<reference evidence="1" key="1">
    <citation type="journal article" date="2021" name="Proc. Natl. Acad. Sci. U.S.A.">
        <title>A Catalog of Tens of Thousands of Viruses from Human Metagenomes Reveals Hidden Associations with Chronic Diseases.</title>
        <authorList>
            <person name="Tisza M.J."/>
            <person name="Buck C.B."/>
        </authorList>
    </citation>
    <scope>NUCLEOTIDE SEQUENCE</scope>
    <source>
        <strain evidence="1">CtVeR24</strain>
    </source>
</reference>
<sequence length="757" mass="87537">MDEQKEPYIEQQAVEDALYTKLQRQTLAEVQRMSGKVWTDYNAHDPGMTLTDTANYALTELDYKLGFGTTDCLSEAEKPFDAARFGLYLPGDVYTSSPVTEDDYRRMLIANVPDADNVTVHCNPDNGSYTVCVLLSPFAETSGEDVTRSMKEIFHSRRNLCEWLSAVEIMQPDILDFEADVELEPGADATDVLARLYWRILRYLSDEATVLTPDSRLAEGLPPEEWLDGSESILRTVLPTQEDTEYELYKRLCTVEGVLRFHTCFLTKDGIPQTRLSSTCSLHIPKEQNKLEKIKLRCGNTSFTVNIDRFLELLKGFYLTRGRSMERKRSSGEQNGWSLPKGIWHDVYTHYPIAADFPNCYRLTPEEKKPSAFEAYTRLYDWVIANGLEELAALPRLLSLDAEDGDAPQTRSQFKLRSRYLDFLDRLYDVESNPTWLAEEGSYGETSSGTLRRRVHFLRNAARLEHDRPRARNILLSAENGNTPAVKEWFCLLLGLDPDDGHTVSNVLPGNNLRLVEYRKGKDGKRGINDRIDSLLIGERMLRPKNVRSVEFEKLSTDEAGKRQEYAEMRAMLPFFNENRLTGDLFRGGTRLDSYRTVKTDDGQYMLMYRHRERGGWTNLGQSDRVDTLNKLANILRRFLRELNRRSETLYIVEPVLADETRAFEVMLVLPAWTYRFHNSRFRYKCRELLRSLVPAHLTGKVYWLEEKEMRQFEICYHQLMRTFTDSRLADYRGKLLEAIDELMTKADETQNLDDTD</sequence>
<name>A0A8S5SX92_9CAUD</name>
<protein>
    <submittedName>
        <fullName evidence="1">Secretion system protein</fullName>
    </submittedName>
</protein>
<accession>A0A8S5SX92</accession>
<organism evidence="1">
    <name type="scientific">Myoviridae sp. ctVeR24</name>
    <dbReference type="NCBI Taxonomy" id="2827689"/>
    <lineage>
        <taxon>Viruses</taxon>
        <taxon>Duplodnaviria</taxon>
        <taxon>Heunggongvirae</taxon>
        <taxon>Uroviricota</taxon>
        <taxon>Caudoviricetes</taxon>
    </lineage>
</organism>
<evidence type="ECO:0000313" key="1">
    <source>
        <dbReference type="EMBL" id="DAF55641.1"/>
    </source>
</evidence>
<proteinExistence type="predicted"/>
<dbReference type="EMBL" id="BK032695">
    <property type="protein sequence ID" value="DAF55641.1"/>
    <property type="molecule type" value="Genomic_DNA"/>
</dbReference>